<organism evidence="3 4">
    <name type="scientific">Nocardioides exalbidus</name>
    <dbReference type="NCBI Taxonomy" id="402596"/>
    <lineage>
        <taxon>Bacteria</taxon>
        <taxon>Bacillati</taxon>
        <taxon>Actinomycetota</taxon>
        <taxon>Actinomycetes</taxon>
        <taxon>Propionibacteriales</taxon>
        <taxon>Nocardioidaceae</taxon>
        <taxon>Nocardioides</taxon>
    </lineage>
</organism>
<feature type="chain" id="PRO_5038543519" description="Lipoprotein" evidence="2">
    <location>
        <begin position="27"/>
        <end position="208"/>
    </location>
</feature>
<keyword evidence="2" id="KW-0732">Signal</keyword>
<sequence length="208" mass="21827">MTARGNRRRLAALSCAVALSAVTGCGDEGTASADGSDGDVPTSSTSASTSASPSPSTTPADPTPTVEPATGPQLDVEGIKVNAPKTWVQTYDTIVVDMAEDDDSGSVMLSAAGTGGDQLSLRQAEKYFWTRSRKPEGYEAQPTTVMGGLTAYHYVVRDRHGVTHAVGLWDAGYVVKVEVEMPERVAEEKTLAVLESVIASYESPRTEG</sequence>
<evidence type="ECO:0008006" key="5">
    <source>
        <dbReference type="Google" id="ProtNLM"/>
    </source>
</evidence>
<dbReference type="EMBL" id="FNRT01000002">
    <property type="protein sequence ID" value="SEC50922.1"/>
    <property type="molecule type" value="Genomic_DNA"/>
</dbReference>
<dbReference type="STRING" id="402596.SAMN04489844_2427"/>
<dbReference type="OrthoDB" id="9837470at2"/>
<reference evidence="4" key="1">
    <citation type="submission" date="2016-10" db="EMBL/GenBank/DDBJ databases">
        <authorList>
            <person name="Varghese N."/>
            <person name="Submissions S."/>
        </authorList>
    </citation>
    <scope>NUCLEOTIDE SEQUENCE [LARGE SCALE GENOMIC DNA]</scope>
    <source>
        <strain evidence="4">DSM 22017</strain>
    </source>
</reference>
<accession>A0A1H4T3C0</accession>
<evidence type="ECO:0000313" key="3">
    <source>
        <dbReference type="EMBL" id="SEC50922.1"/>
    </source>
</evidence>
<keyword evidence="4" id="KW-1185">Reference proteome</keyword>
<gene>
    <name evidence="3" type="ORF">SAMN04489844_2427</name>
</gene>
<evidence type="ECO:0000313" key="4">
    <source>
        <dbReference type="Proteomes" id="UP000198742"/>
    </source>
</evidence>
<dbReference type="AlphaFoldDB" id="A0A1H4T3C0"/>
<feature type="compositionally biased region" description="Low complexity" evidence="1">
    <location>
        <begin position="41"/>
        <end position="64"/>
    </location>
</feature>
<dbReference type="RefSeq" id="WP_139306557.1">
    <property type="nucleotide sequence ID" value="NZ_FNRT01000002.1"/>
</dbReference>
<feature type="region of interest" description="Disordered" evidence="1">
    <location>
        <begin position="25"/>
        <end position="78"/>
    </location>
</feature>
<proteinExistence type="predicted"/>
<evidence type="ECO:0000256" key="2">
    <source>
        <dbReference type="SAM" id="SignalP"/>
    </source>
</evidence>
<feature type="signal peptide" evidence="2">
    <location>
        <begin position="1"/>
        <end position="26"/>
    </location>
</feature>
<protein>
    <recommendedName>
        <fullName evidence="5">Lipoprotein</fullName>
    </recommendedName>
</protein>
<name>A0A1H4T3C0_9ACTN</name>
<dbReference type="Proteomes" id="UP000198742">
    <property type="component" value="Unassembled WGS sequence"/>
</dbReference>
<dbReference type="PROSITE" id="PS51257">
    <property type="entry name" value="PROKAR_LIPOPROTEIN"/>
    <property type="match status" value="1"/>
</dbReference>
<evidence type="ECO:0000256" key="1">
    <source>
        <dbReference type="SAM" id="MobiDB-lite"/>
    </source>
</evidence>